<evidence type="ECO:0000313" key="1">
    <source>
        <dbReference type="EMBL" id="GAA4336310.1"/>
    </source>
</evidence>
<name>A0ABP8H9N3_9BURK</name>
<sequence>MGITVELAEAEDELSFAVMERLFRHCGRPFHVTLPRIERGFGNIKRSLDKVRNASSVLPHVVVTDLDNAECAVTLMKSWGAVNLPKRMMFRVAVRETEAWLLADRHAFGAFAGVPLAKIPQAPDMLADPKQTLINLIRDPAQALCNSPSLERTVGRLHQFMR</sequence>
<accession>A0ABP8H9N3</accession>
<dbReference type="RefSeq" id="WP_345536746.1">
    <property type="nucleotide sequence ID" value="NZ_BAABGJ010000010.1"/>
</dbReference>
<keyword evidence="2" id="KW-1185">Reference proteome</keyword>
<dbReference type="Proteomes" id="UP001500975">
    <property type="component" value="Unassembled WGS sequence"/>
</dbReference>
<reference evidence="2" key="1">
    <citation type="journal article" date="2019" name="Int. J. Syst. Evol. Microbiol.">
        <title>The Global Catalogue of Microorganisms (GCM) 10K type strain sequencing project: providing services to taxonomists for standard genome sequencing and annotation.</title>
        <authorList>
            <consortium name="The Broad Institute Genomics Platform"/>
            <consortium name="The Broad Institute Genome Sequencing Center for Infectious Disease"/>
            <person name="Wu L."/>
            <person name="Ma J."/>
        </authorList>
    </citation>
    <scope>NUCLEOTIDE SEQUENCE [LARGE SCALE GENOMIC DNA]</scope>
    <source>
        <strain evidence="2">JCM 17804</strain>
    </source>
</reference>
<proteinExistence type="predicted"/>
<organism evidence="1 2">
    <name type="scientific">Variovorax defluvii</name>
    <dbReference type="NCBI Taxonomy" id="913761"/>
    <lineage>
        <taxon>Bacteria</taxon>
        <taxon>Pseudomonadati</taxon>
        <taxon>Pseudomonadota</taxon>
        <taxon>Betaproteobacteria</taxon>
        <taxon>Burkholderiales</taxon>
        <taxon>Comamonadaceae</taxon>
        <taxon>Variovorax</taxon>
    </lineage>
</organism>
<comment type="caution">
    <text evidence="1">The sequence shown here is derived from an EMBL/GenBank/DDBJ whole genome shotgun (WGS) entry which is preliminary data.</text>
</comment>
<dbReference type="EMBL" id="BAABGJ010000010">
    <property type="protein sequence ID" value="GAA4336310.1"/>
    <property type="molecule type" value="Genomic_DNA"/>
</dbReference>
<protein>
    <recommendedName>
        <fullName evidence="3">DUF4276 family protein</fullName>
    </recommendedName>
</protein>
<gene>
    <name evidence="1" type="ORF">GCM10023165_13510</name>
</gene>
<evidence type="ECO:0000313" key="2">
    <source>
        <dbReference type="Proteomes" id="UP001500975"/>
    </source>
</evidence>
<evidence type="ECO:0008006" key="3">
    <source>
        <dbReference type="Google" id="ProtNLM"/>
    </source>
</evidence>